<keyword evidence="6" id="KW-0677">Repeat</keyword>
<evidence type="ECO:0000256" key="2">
    <source>
        <dbReference type="ARBA" id="ARBA00006432"/>
    </source>
</evidence>
<dbReference type="InterPro" id="IPR000873">
    <property type="entry name" value="AMP-dep_synth/lig_dom"/>
</dbReference>
<organism evidence="10 11">
    <name type="scientific">Paenibacillus brasilensis</name>
    <dbReference type="NCBI Taxonomy" id="128574"/>
    <lineage>
        <taxon>Bacteria</taxon>
        <taxon>Bacillati</taxon>
        <taxon>Bacillota</taxon>
        <taxon>Bacilli</taxon>
        <taxon>Bacillales</taxon>
        <taxon>Paenibacillaceae</taxon>
        <taxon>Paenibacillus</taxon>
    </lineage>
</organism>
<proteinExistence type="inferred from homology"/>
<keyword evidence="5" id="KW-0436">Ligase</keyword>
<dbReference type="PANTHER" id="PTHR45527">
    <property type="entry name" value="NONRIBOSOMAL PEPTIDE SYNTHETASE"/>
    <property type="match status" value="1"/>
</dbReference>
<evidence type="ECO:0000256" key="1">
    <source>
        <dbReference type="ARBA" id="ARBA00001957"/>
    </source>
</evidence>
<dbReference type="InterPro" id="IPR006162">
    <property type="entry name" value="Ppantetheine_attach_site"/>
</dbReference>
<name>A0ABU0KZ52_9BACL</name>
<evidence type="ECO:0000256" key="8">
    <source>
        <dbReference type="ARBA" id="ARBA00023268"/>
    </source>
</evidence>
<dbReference type="InterPro" id="IPR010060">
    <property type="entry name" value="NRPS_synth"/>
</dbReference>
<dbReference type="InterPro" id="IPR001242">
    <property type="entry name" value="Condensation_dom"/>
</dbReference>
<evidence type="ECO:0000256" key="3">
    <source>
        <dbReference type="ARBA" id="ARBA00022450"/>
    </source>
</evidence>
<dbReference type="Gene3D" id="3.30.559.30">
    <property type="entry name" value="Nonribosomal peptide synthetase, condensation domain"/>
    <property type="match status" value="4"/>
</dbReference>
<evidence type="ECO:0000313" key="10">
    <source>
        <dbReference type="EMBL" id="MDQ0493227.1"/>
    </source>
</evidence>
<dbReference type="InterPro" id="IPR045851">
    <property type="entry name" value="AMP-bd_C_sf"/>
</dbReference>
<dbReference type="NCBIfam" id="TIGR01720">
    <property type="entry name" value="NRPS-para261"/>
    <property type="match status" value="1"/>
</dbReference>
<dbReference type="SUPFAM" id="SSF52777">
    <property type="entry name" value="CoA-dependent acyltransferases"/>
    <property type="match status" value="7"/>
</dbReference>
<feature type="domain" description="Carrier" evidence="9">
    <location>
        <begin position="790"/>
        <end position="864"/>
    </location>
</feature>
<dbReference type="Gene3D" id="3.30.559.10">
    <property type="entry name" value="Chloramphenicol acetyltransferase-like domain"/>
    <property type="match status" value="3"/>
</dbReference>
<keyword evidence="4" id="KW-0597">Phosphoprotein</keyword>
<evidence type="ECO:0000256" key="4">
    <source>
        <dbReference type="ARBA" id="ARBA00022553"/>
    </source>
</evidence>
<gene>
    <name evidence="10" type="ORF">QOZ95_001385</name>
</gene>
<evidence type="ECO:0000313" key="11">
    <source>
        <dbReference type="Proteomes" id="UP001242811"/>
    </source>
</evidence>
<protein>
    <submittedName>
        <fullName evidence="10">Amino acid adenylation domain-containing protein/non-ribosomal peptide synthase protein (TIGR01720 family)</fullName>
    </submittedName>
</protein>
<evidence type="ECO:0000259" key="9">
    <source>
        <dbReference type="PROSITE" id="PS50075"/>
    </source>
</evidence>
<keyword evidence="3" id="KW-0596">Phosphopantetheine</keyword>
<sequence>MIESSITAIQSLSGMPDNNPRYLPLFSHCRGNTGQPKDKDQILYKIRLRTSQVKAIIEFVQQHQLGMPAFITSIWSVLLSHYANQYAVPVLYSVISDKEGGACRRDYPLFIHIQREDHLLSLMQRVKAEWVKRHSNERIEAFSQPTKVDSPSGIDEDYFNVGIVETCGDFSYPSSNTKTPAPLCSVNQPEIAFCYRYGPDILECTIQYNGRHFGKRQMARLADHFQILLENILHLPAKKVLFHPMLTTKEYKQMQQWNDTEQAYPLDKTVVHLIEEQAARTPETIALEFGELKLTYFELNQRANQISRAILESLSIQEHEVLPPGTLIAIFMDRSLDVIPVMIGVMKAGAAYLPIDPQYPGERIRFILEDAQAKMIITHSKLVTKLNPFISRNSMETHSLICVDECLMQPRYHPDENLNIRVKPRVKQNDLAYVIYTSGSTGNPKGTLIEHAGLVTLIPYLVEKFGISPDSRVMQFASISFDASVYEWIGTLTVGGTLVVLSDKELPPYADISDVLEEKNINIAMLTPSVLRTMKQRDLPELRTIVSAGEPCTSDIVDYWGKGRLFVNAYGPTEVTVICSTSVCKPGKGITIGKPVYNKRLFVLNSFGNPVPVGVPGELWVGGIGLARGYLNRDELTQERFVHKQIVMGREYPAQTERLYKTGDIVKWTPNGELVFIGRSDEQIKIRGYRIELGEIEHWLRQYPGIGQCVVKAWKDESYHKLVAYFTAIKRLKEAELAQYLSSVLPAYMVPAYFCQLDSLPVNTNGKVDRRALPDPKATLFVPAEEAAEAGEAGFEQRLLRIWRQILKRGDIGVNDHFYAVGGDSILAIQVVSMARDDGIMLTPRQVAEYPTIKDLAAVATWADCEKKEECIADLTGEFGLTPIQHWFFEQQFVEPDYFNQSQLFLLLRDCDPAQLETAINQLIRLHPELSMEISAREHTYSQRYRADTSIQLASHTIQQINCPESEITSICNAWNRQLNYETGTMMYAGIIQGHPDGNARLFITIHHLVIDGVSWRILVQELYQLYHGTALPPVSNPYKNWQSALMDYAKNKNILNHLEYWKQVQLQSSAFVLPVDRCPDHKKSGESSEFVTMLTQSDTQLLLHHCSQAYHTEINDLLLTAWSLALSAWSGQKTIAFRLEGHGREHFVSDMDLTRTIGWFTSIFPVCIQVRDSCSLGETIKSVKEQLRCIPHRGISYGALRYCHPNEEVRTKLAASEPLALFNYLGQFDQANTSGLNEWLGFTRDAAQDHSSPLNHGTSLLELNCSIVHGKLHLFMKFSKRHYAEATISRLINAFKSYLLAIIEDCSQTEHEEFTPSDFPSVSLEQHTLDQIVYKYHMQYGLDKMMYLSPLQKGLLFHYLEHPASDQYFVQVRWKYHGRLEVSRYLEAWNSVIAENDCLRTCYVWESLDKPLQCIVRTAELDGTFLDFAAEQPERQQEYIERWMAQDRNRRFDLSKPAYRLALIQTAPEAWMVIWSYHHILLDGWSLPLLLNRVHELYDCSLQNIMPRRSLSHSCDAFIRWLNGKDRTEAGLFWNDYLADVTEPTLLPVKKGGILPDVHQPIENQQIETLYIDSSLTNRIAAFVQQTQVSLNTLVQFAWGKVLQVYHDADTTVFGLVVSGRGSDLAKADRITGMLINTLPLVMHWNVEQTITAYLEELHQTIQKLNDYSYVSLNELKGWSAIQGHAMFYSIVAFENYMNDYRQPENGLNMSGMEEREKTNYPMTLTIANDGEQITIKFIYDADQLEQETICRLEEHLLNTLQYVLDHPNHKVGDVCFISKDEYDRVVYDWNNTYTAYPRDRSIVDLFQEQAKLRPSQPAIVTYNQVMTYHDLNLMSQQIANKLTDDADSRCDTKPFRNGRFIGVYLPRSPEFIVSILAIMKAGYAYVPIDPDFPAARTRELVEDARLDTIITSQQGAESILEACEGIHLKLMYTEHFDQAEVVPHEEKRNITAPAPNDLAYLLYTSGSTGKPKGVMVEHRNVIRLVKNTSYFSFSSDIRLLYTGSPVFDASTFEIWGTLLNGGQLFVVSKDDLLNIHMLEQRMKLWEINTLWLSSALCNHWIEENERMFAGLRSLAVGGNVLSVKHINRIRLAYPELSILNLYGPTENTTFSTSYRIEEPFEQNIPIGKPISNSTCYILDKRGRIQPVGAVGELYVGGDGVARGYWQQNQLTQRVFILNPYTSAKDRERGVNLVLYRTGDQARWLPDGNIEFIGRIDDQVKLRGYRIEPGEIEFRLGSYPVVKECLVVARELYGELRLIAYYTAEEEEPEGQLQSFMADGLPSYMLPFRYVWLRSFPLTINGKINRKKLPLPAIQNSGIESNSGPLTEIEQIIKEIWSRVLKLDQIGKADHFYALGGHSLSALRIASLLQKSGYPVTVNQIFREQTIERLALSLSRELADTGAVLCPNKNIPSSQSTKKGYPNNGFPLSAVQRRFFQRDLTNRNMFNVPYLALLKKYISRELLNTSLEALWNKHVALRLSFSPLDHDEWYQYEQNMSVEQVVSYVDLQVIPGSHDAFLSEYCAKVQHEFNIEEGPLWKVVLFDHYGQEKRQVILLLFHHLIFDGISLNILLEDLKHLLLPGMGSDLALHGGEESSYRDWCMALTQYTAKDIPSKAAIYWRRVVEGGKSLEVDRDSEIEPLHCHMTTITQDLLEGEGHISLLKSLAVKQHTTPLSILLTALSQACFQLKKQSDLLLHVMSYQRESFLPGIVIDRTIGFFAGAYPIRIQTPEEELSKNWETMLGDVKQTLQHIPSEGLDYFILRYMIQDMYPNTEPLQDGTHMLFHYQSEEMDGLADDLYEPLTLPYGNTNAPDNPSAYKLNMTASLKHDRLSLTCYYSSLHYEDQTIAKLVRLISGWLRQSMGAHPNTMIVERSFRL</sequence>
<dbReference type="NCBIfam" id="TIGR01733">
    <property type="entry name" value="AA-adenyl-dom"/>
    <property type="match status" value="2"/>
</dbReference>
<dbReference type="RefSeq" id="WP_244315935.1">
    <property type="nucleotide sequence ID" value="NZ_CP045298.1"/>
</dbReference>
<dbReference type="Gene3D" id="3.40.50.980">
    <property type="match status" value="4"/>
</dbReference>
<dbReference type="SUPFAM" id="SSF56801">
    <property type="entry name" value="Acetyl-CoA synthetase-like"/>
    <property type="match status" value="2"/>
</dbReference>
<dbReference type="InterPro" id="IPR010071">
    <property type="entry name" value="AA_adenyl_dom"/>
</dbReference>
<dbReference type="Gene3D" id="1.10.1200.10">
    <property type="entry name" value="ACP-like"/>
    <property type="match status" value="2"/>
</dbReference>
<dbReference type="NCBIfam" id="NF003417">
    <property type="entry name" value="PRK04813.1"/>
    <property type="match status" value="2"/>
</dbReference>
<dbReference type="Proteomes" id="UP001242811">
    <property type="component" value="Unassembled WGS sequence"/>
</dbReference>
<dbReference type="EMBL" id="JAUSWA010000006">
    <property type="protein sequence ID" value="MDQ0493227.1"/>
    <property type="molecule type" value="Genomic_DNA"/>
</dbReference>
<dbReference type="CDD" id="cd19534">
    <property type="entry name" value="E_NRPS"/>
    <property type="match status" value="1"/>
</dbReference>
<keyword evidence="11" id="KW-1185">Reference proteome</keyword>
<dbReference type="PANTHER" id="PTHR45527:SF1">
    <property type="entry name" value="FATTY ACID SYNTHASE"/>
    <property type="match status" value="1"/>
</dbReference>
<dbReference type="InterPro" id="IPR009081">
    <property type="entry name" value="PP-bd_ACP"/>
</dbReference>
<keyword evidence="8" id="KW-0511">Multifunctional enzyme</keyword>
<dbReference type="Pfam" id="PF00550">
    <property type="entry name" value="PP-binding"/>
    <property type="match status" value="2"/>
</dbReference>
<comment type="caution">
    <text evidence="10">The sequence shown here is derived from an EMBL/GenBank/DDBJ whole genome shotgun (WGS) entry which is preliminary data.</text>
</comment>
<evidence type="ECO:0000256" key="5">
    <source>
        <dbReference type="ARBA" id="ARBA00022598"/>
    </source>
</evidence>
<dbReference type="Pfam" id="PF00501">
    <property type="entry name" value="AMP-binding"/>
    <property type="match status" value="2"/>
</dbReference>
<accession>A0ABU0KZ52</accession>
<dbReference type="CDD" id="cd12117">
    <property type="entry name" value="A_NRPS_Srf_like"/>
    <property type="match status" value="1"/>
</dbReference>
<reference evidence="10 11" key="1">
    <citation type="submission" date="2023-07" db="EMBL/GenBank/DDBJ databases">
        <title>Genomic Encyclopedia of Type Strains, Phase IV (KMG-IV): sequencing the most valuable type-strain genomes for metagenomic binning, comparative biology and taxonomic classification.</title>
        <authorList>
            <person name="Goeker M."/>
        </authorList>
    </citation>
    <scope>NUCLEOTIDE SEQUENCE [LARGE SCALE GENOMIC DNA]</scope>
    <source>
        <strain evidence="10 11">DSM 14914</strain>
    </source>
</reference>
<keyword evidence="7" id="KW-0045">Antibiotic biosynthesis</keyword>
<dbReference type="PROSITE" id="PS50075">
    <property type="entry name" value="CARRIER"/>
    <property type="match status" value="2"/>
</dbReference>
<dbReference type="CDD" id="cd05930">
    <property type="entry name" value="A_NRPS"/>
    <property type="match status" value="1"/>
</dbReference>
<dbReference type="Gene3D" id="2.30.38.10">
    <property type="entry name" value="Luciferase, Domain 3"/>
    <property type="match status" value="2"/>
</dbReference>
<dbReference type="PROSITE" id="PS00455">
    <property type="entry name" value="AMP_BINDING"/>
    <property type="match status" value="2"/>
</dbReference>
<dbReference type="InterPro" id="IPR023213">
    <property type="entry name" value="CAT-like_dom_sf"/>
</dbReference>
<evidence type="ECO:0000256" key="6">
    <source>
        <dbReference type="ARBA" id="ARBA00022737"/>
    </source>
</evidence>
<dbReference type="InterPro" id="IPR036736">
    <property type="entry name" value="ACP-like_sf"/>
</dbReference>
<dbReference type="Gene3D" id="3.30.300.30">
    <property type="match status" value="2"/>
</dbReference>
<dbReference type="InterPro" id="IPR020845">
    <property type="entry name" value="AMP-binding_CS"/>
</dbReference>
<dbReference type="Pfam" id="PF00668">
    <property type="entry name" value="Condensation"/>
    <property type="match status" value="3"/>
</dbReference>
<feature type="domain" description="Carrier" evidence="9">
    <location>
        <begin position="2325"/>
        <end position="2399"/>
    </location>
</feature>
<comment type="cofactor">
    <cofactor evidence="1">
        <name>pantetheine 4'-phosphate</name>
        <dbReference type="ChEBI" id="CHEBI:47942"/>
    </cofactor>
</comment>
<comment type="similarity">
    <text evidence="2">Belongs to the ATP-dependent AMP-binding enzyme family.</text>
</comment>
<dbReference type="SUPFAM" id="SSF47336">
    <property type="entry name" value="ACP-like"/>
    <property type="match status" value="2"/>
</dbReference>
<dbReference type="PROSITE" id="PS00012">
    <property type="entry name" value="PHOSPHOPANTETHEINE"/>
    <property type="match status" value="2"/>
</dbReference>
<evidence type="ECO:0000256" key="7">
    <source>
        <dbReference type="ARBA" id="ARBA00023194"/>
    </source>
</evidence>